<accession>A0A0N4Y9C4</accession>
<name>A0A0N4Y9C4_NIPBR</name>
<feature type="transmembrane region" description="Helical" evidence="1">
    <location>
        <begin position="32"/>
        <end position="52"/>
    </location>
</feature>
<dbReference type="WBParaSite" id="NBR_0001289401-mRNA-1">
    <property type="protein sequence ID" value="NBR_0001289401-mRNA-1"/>
    <property type="gene ID" value="NBR_0001289401"/>
</dbReference>
<keyword evidence="1" id="KW-0472">Membrane</keyword>
<dbReference type="Proteomes" id="UP000271162">
    <property type="component" value="Unassembled WGS sequence"/>
</dbReference>
<evidence type="ECO:0000313" key="4">
    <source>
        <dbReference type="WBParaSite" id="NBR_0001289401-mRNA-1"/>
    </source>
</evidence>
<gene>
    <name evidence="2" type="ORF">NBR_LOCUS12895</name>
</gene>
<evidence type="ECO:0000256" key="1">
    <source>
        <dbReference type="SAM" id="Phobius"/>
    </source>
</evidence>
<evidence type="ECO:0000313" key="3">
    <source>
        <dbReference type="Proteomes" id="UP000271162"/>
    </source>
</evidence>
<feature type="transmembrane region" description="Helical" evidence="1">
    <location>
        <begin position="141"/>
        <end position="163"/>
    </location>
</feature>
<feature type="transmembrane region" description="Helical" evidence="1">
    <location>
        <begin position="64"/>
        <end position="86"/>
    </location>
</feature>
<protein>
    <submittedName>
        <fullName evidence="4">G_PROTEIN_RECEP_F1_2 domain-containing protein</fullName>
    </submittedName>
</protein>
<keyword evidence="1" id="KW-1133">Transmembrane helix</keyword>
<dbReference type="AlphaFoldDB" id="A0A0N4Y9C4"/>
<organism evidence="4">
    <name type="scientific">Nippostrongylus brasiliensis</name>
    <name type="common">Rat hookworm</name>
    <dbReference type="NCBI Taxonomy" id="27835"/>
    <lineage>
        <taxon>Eukaryota</taxon>
        <taxon>Metazoa</taxon>
        <taxon>Ecdysozoa</taxon>
        <taxon>Nematoda</taxon>
        <taxon>Chromadorea</taxon>
        <taxon>Rhabditida</taxon>
        <taxon>Rhabditina</taxon>
        <taxon>Rhabditomorpha</taxon>
        <taxon>Strongyloidea</taxon>
        <taxon>Heligmosomidae</taxon>
        <taxon>Nippostrongylus</taxon>
    </lineage>
</organism>
<evidence type="ECO:0000313" key="2">
    <source>
        <dbReference type="EMBL" id="VDL76484.1"/>
    </source>
</evidence>
<dbReference type="EMBL" id="UYSL01020885">
    <property type="protein sequence ID" value="VDL76484.1"/>
    <property type="molecule type" value="Genomic_DNA"/>
</dbReference>
<keyword evidence="3" id="KW-1185">Reference proteome</keyword>
<keyword evidence="1" id="KW-0812">Transmembrane</keyword>
<feature type="transmembrane region" description="Helical" evidence="1">
    <location>
        <begin position="98"/>
        <end position="121"/>
    </location>
</feature>
<proteinExistence type="predicted"/>
<dbReference type="OMA" id="IHTTITM"/>
<sequence>MAAIDTEKKISSCPPHYPTACCELFHASTASYVTAALQLFLLVLLGLTYYILEQKGFLVNPEAFRPVVASMGTLYGIGAIVAVIGVATERRSLVNAHVTIVTSLMVFTDLIAVSVILIMAIGNRVEFTNSIPSHFCNEQKFYAVFGPFWMYMGAFCLHITVAINMCCMQPYNSFINFIEVSVTFFRFHEPRNKTELL</sequence>
<reference evidence="4" key="1">
    <citation type="submission" date="2016-04" db="UniProtKB">
        <authorList>
            <consortium name="WormBaseParasite"/>
        </authorList>
    </citation>
    <scope>IDENTIFICATION</scope>
</reference>
<reference evidence="2 3" key="2">
    <citation type="submission" date="2018-11" db="EMBL/GenBank/DDBJ databases">
        <authorList>
            <consortium name="Pathogen Informatics"/>
        </authorList>
    </citation>
    <scope>NUCLEOTIDE SEQUENCE [LARGE SCALE GENOMIC DNA]</scope>
</reference>